<dbReference type="SUPFAM" id="SSF51735">
    <property type="entry name" value="NAD(P)-binding Rossmann-fold domains"/>
    <property type="match status" value="1"/>
</dbReference>
<keyword evidence="3" id="KW-0560">Oxidoreductase</keyword>
<evidence type="ECO:0000256" key="1">
    <source>
        <dbReference type="ARBA" id="ARBA00005010"/>
    </source>
</evidence>
<dbReference type="Pfam" id="PF13241">
    <property type="entry name" value="NAD_binding_7"/>
    <property type="match status" value="1"/>
</dbReference>
<dbReference type="STRING" id="484019.THA_1080"/>
<evidence type="ECO:0000313" key="7">
    <source>
        <dbReference type="EMBL" id="ACJ75536.1"/>
    </source>
</evidence>
<comment type="catalytic activity">
    <reaction evidence="6">
        <text>precorrin-2 + NAD(+) = sirohydrochlorin + NADH + 2 H(+)</text>
        <dbReference type="Rhea" id="RHEA:15613"/>
        <dbReference type="ChEBI" id="CHEBI:15378"/>
        <dbReference type="ChEBI" id="CHEBI:57540"/>
        <dbReference type="ChEBI" id="CHEBI:57945"/>
        <dbReference type="ChEBI" id="CHEBI:58351"/>
        <dbReference type="ChEBI" id="CHEBI:58827"/>
        <dbReference type="EC" id="1.3.1.76"/>
    </reaction>
</comment>
<dbReference type="EC" id="1.3.1.76" evidence="2"/>
<evidence type="ECO:0000256" key="6">
    <source>
        <dbReference type="ARBA" id="ARBA00047561"/>
    </source>
</evidence>
<dbReference type="PANTHER" id="PTHR35330:SF1">
    <property type="entry name" value="SIROHEME BIOSYNTHESIS PROTEIN MET8"/>
    <property type="match status" value="1"/>
</dbReference>
<dbReference type="GO" id="GO:0019354">
    <property type="term" value="P:siroheme biosynthetic process"/>
    <property type="evidence" value="ECO:0007669"/>
    <property type="project" value="UniProtKB-UniPathway"/>
</dbReference>
<dbReference type="InterPro" id="IPR006367">
    <property type="entry name" value="Sirohaem_synthase_N"/>
</dbReference>
<accession>B7IHH2</accession>
<dbReference type="GO" id="GO:0043115">
    <property type="term" value="F:precorrin-2 dehydrogenase activity"/>
    <property type="evidence" value="ECO:0007669"/>
    <property type="project" value="UniProtKB-EC"/>
</dbReference>
<reference evidence="7 8" key="1">
    <citation type="journal article" date="2009" name="J. Bacteriol.">
        <title>The genome of Thermosipho africanus TCF52B: lateral genetic connections to the Firmicutes and Archaea.</title>
        <authorList>
            <person name="Nesboe C.L."/>
            <person name="Bapteste E."/>
            <person name="Curtis B."/>
            <person name="Dahle H."/>
            <person name="Lopez P."/>
            <person name="Macleod D."/>
            <person name="Dlutek M."/>
            <person name="Bowman S."/>
            <person name="Zhaxybayeva O."/>
            <person name="Birkeland N.-K."/>
            <person name="Doolittle W.F."/>
        </authorList>
    </citation>
    <scope>NUCLEOTIDE SEQUENCE [LARGE SCALE GENOMIC DNA]</scope>
    <source>
        <strain evidence="7 8">TCF52B</strain>
    </source>
</reference>
<dbReference type="RefSeq" id="WP_012579986.1">
    <property type="nucleotide sequence ID" value="NC_011653.1"/>
</dbReference>
<dbReference type="AlphaFoldDB" id="B7IHH2"/>
<dbReference type="Gene3D" id="3.40.50.720">
    <property type="entry name" value="NAD(P)-binding Rossmann-like Domain"/>
    <property type="match status" value="1"/>
</dbReference>
<dbReference type="OrthoDB" id="9773765at2"/>
<comment type="pathway">
    <text evidence="1">Porphyrin-containing compound metabolism; siroheme biosynthesis; sirohydrochlorin from precorrin-2: step 1/1.</text>
</comment>
<dbReference type="PANTHER" id="PTHR35330">
    <property type="entry name" value="SIROHEME BIOSYNTHESIS PROTEIN MET8"/>
    <property type="match status" value="1"/>
</dbReference>
<evidence type="ECO:0000256" key="3">
    <source>
        <dbReference type="ARBA" id="ARBA00023002"/>
    </source>
</evidence>
<dbReference type="UniPathway" id="UPA00262">
    <property type="reaction ID" value="UER00222"/>
</dbReference>
<dbReference type="GO" id="GO:0004325">
    <property type="term" value="F:ferrochelatase activity"/>
    <property type="evidence" value="ECO:0007669"/>
    <property type="project" value="InterPro"/>
</dbReference>
<evidence type="ECO:0000256" key="2">
    <source>
        <dbReference type="ARBA" id="ARBA00012400"/>
    </source>
</evidence>
<evidence type="ECO:0000256" key="5">
    <source>
        <dbReference type="ARBA" id="ARBA00023244"/>
    </source>
</evidence>
<dbReference type="InterPro" id="IPR028161">
    <property type="entry name" value="Met8-like"/>
</dbReference>
<keyword evidence="4" id="KW-0520">NAD</keyword>
<dbReference type="eggNOG" id="COG1648">
    <property type="taxonomic scope" value="Bacteria"/>
</dbReference>
<organism evidence="7 8">
    <name type="scientific">Thermosipho africanus (strain TCF52B)</name>
    <dbReference type="NCBI Taxonomy" id="484019"/>
    <lineage>
        <taxon>Bacteria</taxon>
        <taxon>Thermotogati</taxon>
        <taxon>Thermotogota</taxon>
        <taxon>Thermotogae</taxon>
        <taxon>Thermotogales</taxon>
        <taxon>Fervidobacteriaceae</taxon>
        <taxon>Thermosipho</taxon>
    </lineage>
</organism>
<keyword evidence="8" id="KW-1185">Reference proteome</keyword>
<gene>
    <name evidence="7" type="ordered locus">THA_1080</name>
</gene>
<proteinExistence type="predicted"/>
<name>B7IHH2_THEAB</name>
<dbReference type="InterPro" id="IPR036291">
    <property type="entry name" value="NAD(P)-bd_dom_sf"/>
</dbReference>
<sequence>MDYLPVILNIKGKKCLIVGGGKVAARKIKYLLGRVEITVISKDFCREIKDMNGIKLVRKAYDSSDLDGFDIVIAATNDERTNKQIFLDAQNKNVLVNNATSKEYCDFLMPAFFNYKDFIVAVSSFGNSPKRAKNLKEKIKKYLEGLDV</sequence>
<evidence type="ECO:0000256" key="4">
    <source>
        <dbReference type="ARBA" id="ARBA00023027"/>
    </source>
</evidence>
<dbReference type="NCBIfam" id="TIGR01470">
    <property type="entry name" value="cysG_Nterm"/>
    <property type="match status" value="1"/>
</dbReference>
<dbReference type="KEGG" id="taf:THA_1080"/>
<evidence type="ECO:0000313" key="8">
    <source>
        <dbReference type="Proteomes" id="UP000002453"/>
    </source>
</evidence>
<protein>
    <recommendedName>
        <fullName evidence="2">precorrin-2 dehydrogenase</fullName>
        <ecNumber evidence="2">1.3.1.76</ecNumber>
    </recommendedName>
</protein>
<dbReference type="EMBL" id="CP001185">
    <property type="protein sequence ID" value="ACJ75536.1"/>
    <property type="molecule type" value="Genomic_DNA"/>
</dbReference>
<dbReference type="HOGENOM" id="CLU_011276_8_3_0"/>
<keyword evidence="5" id="KW-0627">Porphyrin biosynthesis</keyword>
<dbReference type="SUPFAM" id="SSF75615">
    <property type="entry name" value="Siroheme synthase middle domains-like"/>
    <property type="match status" value="1"/>
</dbReference>
<dbReference type="Proteomes" id="UP000002453">
    <property type="component" value="Chromosome"/>
</dbReference>